<keyword evidence="1" id="KW-0175">Coiled coil</keyword>
<dbReference type="EMBL" id="AHKC01001225">
    <property type="protein sequence ID" value="EKF39452.1"/>
    <property type="molecule type" value="Genomic_DNA"/>
</dbReference>
<feature type="coiled-coil region" evidence="1">
    <location>
        <begin position="209"/>
        <end position="269"/>
    </location>
</feature>
<protein>
    <recommendedName>
        <fullName evidence="3">WW domain-containing protein</fullName>
    </recommendedName>
</protein>
<feature type="compositionally biased region" description="Basic and acidic residues" evidence="2">
    <location>
        <begin position="188"/>
        <end position="203"/>
    </location>
</feature>
<feature type="region of interest" description="Disordered" evidence="2">
    <location>
        <begin position="1"/>
        <end position="162"/>
    </location>
</feature>
<evidence type="ECO:0000313" key="5">
    <source>
        <dbReference type="Proteomes" id="UP000007350"/>
    </source>
</evidence>
<gene>
    <name evidence="4" type="ORF">MOQ_000320</name>
</gene>
<evidence type="ECO:0000313" key="4">
    <source>
        <dbReference type="EMBL" id="EKF39452.1"/>
    </source>
</evidence>
<dbReference type="InterPro" id="IPR001202">
    <property type="entry name" value="WW_dom"/>
</dbReference>
<dbReference type="PROSITE" id="PS50020">
    <property type="entry name" value="WW_DOMAIN_2"/>
    <property type="match status" value="1"/>
</dbReference>
<feature type="non-terminal residue" evidence="4">
    <location>
        <position position="500"/>
    </location>
</feature>
<dbReference type="PROSITE" id="PS01159">
    <property type="entry name" value="WW_DOMAIN_1"/>
    <property type="match status" value="1"/>
</dbReference>
<feature type="region of interest" description="Disordered" evidence="2">
    <location>
        <begin position="388"/>
        <end position="428"/>
    </location>
</feature>
<evidence type="ECO:0000259" key="3">
    <source>
        <dbReference type="PROSITE" id="PS50020"/>
    </source>
</evidence>
<accession>K2PES2</accession>
<feature type="coiled-coil region" evidence="1">
    <location>
        <begin position="297"/>
        <end position="331"/>
    </location>
</feature>
<feature type="compositionally biased region" description="Basic and acidic residues" evidence="2">
    <location>
        <begin position="136"/>
        <end position="155"/>
    </location>
</feature>
<name>K2PES2_TRYCR</name>
<dbReference type="Proteomes" id="UP000007350">
    <property type="component" value="Unassembled WGS sequence"/>
</dbReference>
<reference evidence="4 5" key="1">
    <citation type="journal article" date="2012" name="BMC Genomics">
        <title>Comparative genomic analysis of human infective Trypanosoma cruzi lineages with the bat-restricted subspecies T. cruzi marinkellei.</title>
        <authorList>
            <person name="Franzen O."/>
            <person name="Talavera-Lopez C."/>
            <person name="Ochaya S."/>
            <person name="Butler C.E."/>
            <person name="Messenger L.A."/>
            <person name="Lewis M.D."/>
            <person name="Llewellyn M.S."/>
            <person name="Marinkelle C.J."/>
            <person name="Tyler K.M."/>
            <person name="Miles M.A."/>
            <person name="Andersson B."/>
        </authorList>
    </citation>
    <scope>NUCLEOTIDE SEQUENCE [LARGE SCALE GENOMIC DNA]</scope>
    <source>
        <strain evidence="4 5">B7</strain>
    </source>
</reference>
<organism evidence="4 5">
    <name type="scientific">Trypanosoma cruzi marinkellei</name>
    <dbReference type="NCBI Taxonomy" id="85056"/>
    <lineage>
        <taxon>Eukaryota</taxon>
        <taxon>Discoba</taxon>
        <taxon>Euglenozoa</taxon>
        <taxon>Kinetoplastea</taxon>
        <taxon>Metakinetoplastina</taxon>
        <taxon>Trypanosomatida</taxon>
        <taxon>Trypanosomatidae</taxon>
        <taxon>Trypanosoma</taxon>
        <taxon>Schizotrypanum</taxon>
    </lineage>
</organism>
<proteinExistence type="predicted"/>
<dbReference type="OrthoDB" id="249679at2759"/>
<feature type="compositionally biased region" description="Basic and acidic residues" evidence="2">
    <location>
        <begin position="401"/>
        <end position="412"/>
    </location>
</feature>
<dbReference type="AlphaFoldDB" id="K2PES2"/>
<feature type="region of interest" description="Disordered" evidence="2">
    <location>
        <begin position="177"/>
        <end position="203"/>
    </location>
</feature>
<keyword evidence="5" id="KW-1185">Reference proteome</keyword>
<feature type="region of interest" description="Disordered" evidence="2">
    <location>
        <begin position="437"/>
        <end position="456"/>
    </location>
</feature>
<sequence length="500" mass="54896">MSGSFMQKTESKAPATRLMNSKKPSKVPLKTEAAVSKAEPSKKPTASFKTSKLAPADSVVKQRTTLHHVEKTGKLLSHLTTSKGKNDGKLSSHALSAPETISTAPPPLLLPTHSETSSEESLHLDTYDGSLTPVETPREMRHPYDKNTFGREKGNSTHAEPPVVEKKSCEEGISFNLQVSTQPPSARSEQEPKRQNVEAERQNKGFFDKESIIQQLVKAEERKGQLMAEVERLQRALDADGNAKFVQHALLTENEVERLKQELLREQSSTKHHREAHMQALIELGKLKETVDQYGDRASLLRRNAELEARIDNMTKKTVKQELTVAQLREETALLETQHGSFSFGSEYVTVRHASLCGLCRERLGADADRRVARDRLAQLAALEPLGVVPPPLSESWPPEVTRRLQEPREEAPSASVPPPSEDAASLGRDAGVDAQPQHVSKEGVGSSSAASQGPCGAATMWRELPAMDGRALYYNIVTNATTFEPPASMGFASGERKSE</sequence>
<comment type="caution">
    <text evidence="4">The sequence shown here is derived from an EMBL/GenBank/DDBJ whole genome shotgun (WGS) entry which is preliminary data.</text>
</comment>
<evidence type="ECO:0000256" key="1">
    <source>
        <dbReference type="SAM" id="Coils"/>
    </source>
</evidence>
<feature type="domain" description="WW" evidence="3">
    <location>
        <begin position="462"/>
        <end position="489"/>
    </location>
</feature>
<evidence type="ECO:0000256" key="2">
    <source>
        <dbReference type="SAM" id="MobiDB-lite"/>
    </source>
</evidence>
<feature type="compositionally biased region" description="Polar residues" evidence="2">
    <location>
        <begin position="177"/>
        <end position="187"/>
    </location>
</feature>